<evidence type="ECO:0000256" key="4">
    <source>
        <dbReference type="ARBA" id="ARBA00022723"/>
    </source>
</evidence>
<dbReference type="SMART" id="SM00184">
    <property type="entry name" value="RING"/>
    <property type="match status" value="1"/>
</dbReference>
<sequence length="202" mass="22309">MGGCCSSSRKLELRGAPVYYYVSGHTSLFPYGHLVLICHITIQYQPSPEENAFLSSRSSGALLDLNLNMSAPDTYRSPPAPIPYDVVLGRPLVGSRDTALSGQFLGKHICKDIQLGIVPLSPKKTDLELLKSNPLTVAATDEEDACPTCLEEYDSENPKIMTKCNHHFHLSCILEWMERSDTCPICDQEMIYESPVGVARCD</sequence>
<feature type="domain" description="RING-type" evidence="9">
    <location>
        <begin position="146"/>
        <end position="187"/>
    </location>
</feature>
<dbReference type="GO" id="GO:0008270">
    <property type="term" value="F:zinc ion binding"/>
    <property type="evidence" value="ECO:0007669"/>
    <property type="project" value="UniProtKB-KW"/>
</dbReference>
<accession>A0A8X9A9V8</accession>
<evidence type="ECO:0000256" key="6">
    <source>
        <dbReference type="ARBA" id="ARBA00022786"/>
    </source>
</evidence>
<keyword evidence="4" id="KW-0479">Metal-binding</keyword>
<dbReference type="PANTHER" id="PTHR46463">
    <property type="entry name" value="ZINC FINGER, RING/FYVE/PHD-TYPE"/>
    <property type="match status" value="1"/>
</dbReference>
<dbReference type="GO" id="GO:0061630">
    <property type="term" value="F:ubiquitin protein ligase activity"/>
    <property type="evidence" value="ECO:0007669"/>
    <property type="project" value="UniProtKB-EC"/>
</dbReference>
<comment type="caution">
    <text evidence="10">The sequence shown here is derived from an EMBL/GenBank/DDBJ whole genome shotgun (WGS) entry which is preliminary data.</text>
</comment>
<evidence type="ECO:0000259" key="9">
    <source>
        <dbReference type="PROSITE" id="PS50089"/>
    </source>
</evidence>
<comment type="catalytic activity">
    <reaction evidence="1">
        <text>S-ubiquitinyl-[E2 ubiquitin-conjugating enzyme]-L-cysteine + [acceptor protein]-L-lysine = [E2 ubiquitin-conjugating enzyme]-L-cysteine + N(6)-ubiquitinyl-[acceptor protein]-L-lysine.</text>
        <dbReference type="EC" id="2.3.2.27"/>
    </reaction>
</comment>
<evidence type="ECO:0000256" key="3">
    <source>
        <dbReference type="ARBA" id="ARBA00022679"/>
    </source>
</evidence>
<keyword evidence="7" id="KW-0862">Zinc</keyword>
<proteinExistence type="predicted"/>
<evidence type="ECO:0000256" key="7">
    <source>
        <dbReference type="ARBA" id="ARBA00022833"/>
    </source>
</evidence>
<name>A0A8X9A9V8_SALSN</name>
<evidence type="ECO:0000256" key="8">
    <source>
        <dbReference type="PROSITE-ProRule" id="PRU00175"/>
    </source>
</evidence>
<dbReference type="AlphaFoldDB" id="A0A8X9A9V8"/>
<reference evidence="10" key="2">
    <citation type="submission" date="2020-08" db="EMBL/GenBank/DDBJ databases">
        <title>Plant Genome Project.</title>
        <authorList>
            <person name="Zhang R.-G."/>
        </authorList>
    </citation>
    <scope>NUCLEOTIDE SEQUENCE</scope>
    <source>
        <strain evidence="10">Huo1</strain>
        <tissue evidence="10">Leaf</tissue>
    </source>
</reference>
<dbReference type="GO" id="GO:0005829">
    <property type="term" value="C:cytosol"/>
    <property type="evidence" value="ECO:0007669"/>
    <property type="project" value="TreeGrafter"/>
</dbReference>
<dbReference type="EMBL" id="PNBA02000002">
    <property type="protein sequence ID" value="KAG6434412.1"/>
    <property type="molecule type" value="Genomic_DNA"/>
</dbReference>
<gene>
    <name evidence="10" type="ORF">SASPL_106044</name>
</gene>
<dbReference type="InterPro" id="IPR001841">
    <property type="entry name" value="Znf_RING"/>
</dbReference>
<dbReference type="Gene3D" id="3.30.40.10">
    <property type="entry name" value="Zinc/RING finger domain, C3HC4 (zinc finger)"/>
    <property type="match status" value="1"/>
</dbReference>
<dbReference type="PROSITE" id="PS50089">
    <property type="entry name" value="ZF_RING_2"/>
    <property type="match status" value="1"/>
</dbReference>
<evidence type="ECO:0000256" key="1">
    <source>
        <dbReference type="ARBA" id="ARBA00000900"/>
    </source>
</evidence>
<dbReference type="EC" id="2.3.2.27" evidence="2"/>
<organism evidence="10">
    <name type="scientific">Salvia splendens</name>
    <name type="common">Scarlet sage</name>
    <dbReference type="NCBI Taxonomy" id="180675"/>
    <lineage>
        <taxon>Eukaryota</taxon>
        <taxon>Viridiplantae</taxon>
        <taxon>Streptophyta</taxon>
        <taxon>Embryophyta</taxon>
        <taxon>Tracheophyta</taxon>
        <taxon>Spermatophyta</taxon>
        <taxon>Magnoliopsida</taxon>
        <taxon>eudicotyledons</taxon>
        <taxon>Gunneridae</taxon>
        <taxon>Pentapetalae</taxon>
        <taxon>asterids</taxon>
        <taxon>lamiids</taxon>
        <taxon>Lamiales</taxon>
        <taxon>Lamiaceae</taxon>
        <taxon>Nepetoideae</taxon>
        <taxon>Mentheae</taxon>
        <taxon>Salviinae</taxon>
        <taxon>Salvia</taxon>
        <taxon>Salvia subgen. Calosphace</taxon>
        <taxon>core Calosphace</taxon>
    </lineage>
</organism>
<dbReference type="CDD" id="cd23116">
    <property type="entry name" value="RING-H2_AIRP1-like"/>
    <property type="match status" value="1"/>
</dbReference>
<evidence type="ECO:0000256" key="5">
    <source>
        <dbReference type="ARBA" id="ARBA00022771"/>
    </source>
</evidence>
<keyword evidence="11" id="KW-1185">Reference proteome</keyword>
<evidence type="ECO:0000313" key="11">
    <source>
        <dbReference type="Proteomes" id="UP000298416"/>
    </source>
</evidence>
<keyword evidence="5 8" id="KW-0863">Zinc-finger</keyword>
<dbReference type="Proteomes" id="UP000298416">
    <property type="component" value="Unassembled WGS sequence"/>
</dbReference>
<dbReference type="SUPFAM" id="SSF57850">
    <property type="entry name" value="RING/U-box"/>
    <property type="match status" value="1"/>
</dbReference>
<evidence type="ECO:0000313" key="10">
    <source>
        <dbReference type="EMBL" id="KAG6434412.1"/>
    </source>
</evidence>
<dbReference type="InterPro" id="IPR013083">
    <property type="entry name" value="Znf_RING/FYVE/PHD"/>
</dbReference>
<keyword evidence="3" id="KW-0808">Transferase</keyword>
<evidence type="ECO:0000256" key="2">
    <source>
        <dbReference type="ARBA" id="ARBA00012483"/>
    </source>
</evidence>
<keyword evidence="6" id="KW-0833">Ubl conjugation pathway</keyword>
<dbReference type="FunFam" id="3.30.40.10:FF:000376">
    <property type="entry name" value="Putative E3 ubiquitin-protein ligase RHB1A"/>
    <property type="match status" value="1"/>
</dbReference>
<reference evidence="10" key="1">
    <citation type="submission" date="2018-01" db="EMBL/GenBank/DDBJ databases">
        <authorList>
            <person name="Mao J.F."/>
        </authorList>
    </citation>
    <scope>NUCLEOTIDE SEQUENCE</scope>
    <source>
        <strain evidence="10">Huo1</strain>
        <tissue evidence="10">Leaf</tissue>
    </source>
</reference>
<protein>
    <recommendedName>
        <fullName evidence="2">RING-type E3 ubiquitin transferase</fullName>
        <ecNumber evidence="2">2.3.2.27</ecNumber>
    </recommendedName>
</protein>
<dbReference type="Pfam" id="PF13639">
    <property type="entry name" value="zf-RING_2"/>
    <property type="match status" value="1"/>
</dbReference>
<dbReference type="PANTHER" id="PTHR46463:SF76">
    <property type="entry name" value="RING-TYPE DOMAIN-CONTAINING PROTEIN"/>
    <property type="match status" value="1"/>
</dbReference>